<evidence type="ECO:0000313" key="2">
    <source>
        <dbReference type="Proteomes" id="UP000784294"/>
    </source>
</evidence>
<dbReference type="EMBL" id="CAAALY010056019">
    <property type="protein sequence ID" value="VEL22356.1"/>
    <property type="molecule type" value="Genomic_DNA"/>
</dbReference>
<protein>
    <submittedName>
        <fullName evidence="1">Uncharacterized protein</fullName>
    </submittedName>
</protein>
<gene>
    <name evidence="1" type="ORF">PXEA_LOCUS15796</name>
</gene>
<proteinExistence type="predicted"/>
<name>A0A3S5A7Y6_9PLAT</name>
<reference evidence="1" key="1">
    <citation type="submission" date="2018-11" db="EMBL/GenBank/DDBJ databases">
        <authorList>
            <consortium name="Pathogen Informatics"/>
        </authorList>
    </citation>
    <scope>NUCLEOTIDE SEQUENCE</scope>
</reference>
<accession>A0A3S5A7Y6</accession>
<comment type="caution">
    <text evidence="1">The sequence shown here is derived from an EMBL/GenBank/DDBJ whole genome shotgun (WGS) entry which is preliminary data.</text>
</comment>
<dbReference type="AlphaFoldDB" id="A0A3S5A7Y6"/>
<keyword evidence="2" id="KW-1185">Reference proteome</keyword>
<dbReference type="Proteomes" id="UP000784294">
    <property type="component" value="Unassembled WGS sequence"/>
</dbReference>
<evidence type="ECO:0000313" key="1">
    <source>
        <dbReference type="EMBL" id="VEL22356.1"/>
    </source>
</evidence>
<sequence length="142" mass="15869">MDTSAEKFASPHMPWIPTDLVNASDISVRREASLMGSVTLVDVDFAAVELHLHTKNMRHGSKVYTCILAYSDPHTCVWTFIHMSCGVDILEVAEEFELVRPIPIEHNLIDNTGLHSVDISEWPILRPSILVLSENICDEGSK</sequence>
<organism evidence="1 2">
    <name type="scientific">Protopolystoma xenopodis</name>
    <dbReference type="NCBI Taxonomy" id="117903"/>
    <lineage>
        <taxon>Eukaryota</taxon>
        <taxon>Metazoa</taxon>
        <taxon>Spiralia</taxon>
        <taxon>Lophotrochozoa</taxon>
        <taxon>Platyhelminthes</taxon>
        <taxon>Monogenea</taxon>
        <taxon>Polyopisthocotylea</taxon>
        <taxon>Polystomatidea</taxon>
        <taxon>Polystomatidae</taxon>
        <taxon>Protopolystoma</taxon>
    </lineage>
</organism>